<feature type="region of interest" description="Disordered" evidence="1">
    <location>
        <begin position="1"/>
        <end position="21"/>
    </location>
</feature>
<keyword evidence="3" id="KW-1185">Reference proteome</keyword>
<feature type="compositionally biased region" description="Polar residues" evidence="1">
    <location>
        <begin position="1"/>
        <end position="14"/>
    </location>
</feature>
<organism evidence="2 3">
    <name type="scientific">Dibothriocephalus latus</name>
    <name type="common">Fish tapeworm</name>
    <name type="synonym">Diphyllobothrium latum</name>
    <dbReference type="NCBI Taxonomy" id="60516"/>
    <lineage>
        <taxon>Eukaryota</taxon>
        <taxon>Metazoa</taxon>
        <taxon>Spiralia</taxon>
        <taxon>Lophotrochozoa</taxon>
        <taxon>Platyhelminthes</taxon>
        <taxon>Cestoda</taxon>
        <taxon>Eucestoda</taxon>
        <taxon>Diphyllobothriidea</taxon>
        <taxon>Diphyllobothriidae</taxon>
        <taxon>Dibothriocephalus</taxon>
    </lineage>
</organism>
<proteinExistence type="predicted"/>
<gene>
    <name evidence="2" type="ORF">DILT_LOCUS13264</name>
</gene>
<dbReference type="Proteomes" id="UP000281553">
    <property type="component" value="Unassembled WGS sequence"/>
</dbReference>
<dbReference type="AlphaFoldDB" id="A0A3P7M8T7"/>
<sequence length="130" mass="13719">MPSSSETASINDASNIDDGRLDDTSSVERAAVFHDLDTYLDAQLMNINFLDLPDGTWPNPISANGAAGDGIVDEDLSATTNSADLAPARRDSISAHSNSSVSVGRPRGISLLAPVLNRQFSSELMVAWVS</sequence>
<evidence type="ECO:0000256" key="1">
    <source>
        <dbReference type="SAM" id="MobiDB-lite"/>
    </source>
</evidence>
<name>A0A3P7M8T7_DIBLA</name>
<accession>A0A3P7M8T7</accession>
<feature type="non-terminal residue" evidence="2">
    <location>
        <position position="130"/>
    </location>
</feature>
<protein>
    <submittedName>
        <fullName evidence="2">Uncharacterized protein</fullName>
    </submittedName>
</protein>
<dbReference type="OrthoDB" id="6287603at2759"/>
<reference evidence="2 3" key="1">
    <citation type="submission" date="2018-11" db="EMBL/GenBank/DDBJ databases">
        <authorList>
            <consortium name="Pathogen Informatics"/>
        </authorList>
    </citation>
    <scope>NUCLEOTIDE SEQUENCE [LARGE SCALE GENOMIC DNA]</scope>
</reference>
<evidence type="ECO:0000313" key="2">
    <source>
        <dbReference type="EMBL" id="VDN18778.1"/>
    </source>
</evidence>
<evidence type="ECO:0000313" key="3">
    <source>
        <dbReference type="Proteomes" id="UP000281553"/>
    </source>
</evidence>
<dbReference type="EMBL" id="UYRU01069493">
    <property type="protein sequence ID" value="VDN18778.1"/>
    <property type="molecule type" value="Genomic_DNA"/>
</dbReference>